<dbReference type="InterPro" id="IPR000594">
    <property type="entry name" value="ThiF_NAD_FAD-bd"/>
</dbReference>
<evidence type="ECO:0000256" key="1">
    <source>
        <dbReference type="ARBA" id="ARBA00004167"/>
    </source>
</evidence>
<evidence type="ECO:0000256" key="3">
    <source>
        <dbReference type="ARBA" id="ARBA00022598"/>
    </source>
</evidence>
<dbReference type="FunFam" id="3.40.50.720:FF:000096">
    <property type="entry name" value="tRNA cyclic N6-threonylcarbamoyladenosine(37) synthase TcdA"/>
    <property type="match status" value="1"/>
</dbReference>
<keyword evidence="5" id="KW-0547">Nucleotide-binding</keyword>
<evidence type="ECO:0000256" key="6">
    <source>
        <dbReference type="ARBA" id="ARBA00022840"/>
    </source>
</evidence>
<evidence type="ECO:0000256" key="2">
    <source>
        <dbReference type="ARBA" id="ARBA00009919"/>
    </source>
</evidence>
<dbReference type="Pfam" id="PF00899">
    <property type="entry name" value="ThiF"/>
    <property type="match status" value="1"/>
</dbReference>
<dbReference type="GO" id="GO:0008641">
    <property type="term" value="F:ubiquitin-like modifier activating enzyme activity"/>
    <property type="evidence" value="ECO:0007669"/>
    <property type="project" value="InterPro"/>
</dbReference>
<dbReference type="GO" id="GO:0016020">
    <property type="term" value="C:membrane"/>
    <property type="evidence" value="ECO:0007669"/>
    <property type="project" value="UniProtKB-SubCell"/>
</dbReference>
<gene>
    <name evidence="12" type="ORF">GCM10007894_03810</name>
</gene>
<evidence type="ECO:0000313" key="13">
    <source>
        <dbReference type="Proteomes" id="UP001157439"/>
    </source>
</evidence>
<keyword evidence="6" id="KW-0067">ATP-binding</keyword>
<evidence type="ECO:0000313" key="12">
    <source>
        <dbReference type="EMBL" id="GLS82404.1"/>
    </source>
</evidence>
<keyword evidence="4" id="KW-0812">Transmembrane</keyword>
<reference evidence="12 13" key="1">
    <citation type="journal article" date="2014" name="Int. J. Syst. Evol. Microbiol.">
        <title>Complete genome sequence of Corynebacterium casei LMG S-19264T (=DSM 44701T), isolated from a smear-ripened cheese.</title>
        <authorList>
            <consortium name="US DOE Joint Genome Institute (JGI-PGF)"/>
            <person name="Walter F."/>
            <person name="Albersmeier A."/>
            <person name="Kalinowski J."/>
            <person name="Ruckert C."/>
        </authorList>
    </citation>
    <scope>NUCLEOTIDE SEQUENCE [LARGE SCALE GENOMIC DNA]</scope>
    <source>
        <strain evidence="12 13">NBRC 112785</strain>
    </source>
</reference>
<dbReference type="NCBIfam" id="NF011696">
    <property type="entry name" value="PRK15116.1"/>
    <property type="match status" value="1"/>
</dbReference>
<evidence type="ECO:0000259" key="11">
    <source>
        <dbReference type="Pfam" id="PF00899"/>
    </source>
</evidence>
<keyword evidence="7" id="KW-1133">Transmembrane helix</keyword>
<dbReference type="CDD" id="cd00755">
    <property type="entry name" value="YgdL_like"/>
    <property type="match status" value="1"/>
</dbReference>
<feature type="domain" description="THIF-type NAD/FAD binding fold" evidence="11">
    <location>
        <begin position="14"/>
        <end position="260"/>
    </location>
</feature>
<evidence type="ECO:0000256" key="5">
    <source>
        <dbReference type="ARBA" id="ARBA00022741"/>
    </source>
</evidence>
<comment type="subcellular location">
    <subcellularLocation>
        <location evidence="1">Membrane</location>
        <topology evidence="1">Single-pass membrane protein</topology>
    </subcellularLocation>
</comment>
<dbReference type="GO" id="GO:0005524">
    <property type="term" value="F:ATP binding"/>
    <property type="evidence" value="ECO:0007669"/>
    <property type="project" value="UniProtKB-KW"/>
</dbReference>
<dbReference type="InterPro" id="IPR045886">
    <property type="entry name" value="ThiF/MoeB/HesA"/>
</dbReference>
<dbReference type="AlphaFoldDB" id="A0AA37TSR0"/>
<dbReference type="SUPFAM" id="SSF69572">
    <property type="entry name" value="Activating enzymes of the ubiquitin-like proteins"/>
    <property type="match status" value="1"/>
</dbReference>
<comment type="caution">
    <text evidence="12">The sequence shown here is derived from an EMBL/GenBank/DDBJ whole genome shotgun (WGS) entry which is preliminary data.</text>
</comment>
<keyword evidence="3" id="KW-0436">Ligase</keyword>
<dbReference type="EMBL" id="BSPO01000001">
    <property type="protein sequence ID" value="GLS82404.1"/>
    <property type="molecule type" value="Genomic_DNA"/>
</dbReference>
<proteinExistence type="inferred from homology"/>
<dbReference type="InterPro" id="IPR035985">
    <property type="entry name" value="Ubiquitin-activating_enz"/>
</dbReference>
<dbReference type="Gene3D" id="3.40.50.720">
    <property type="entry name" value="NAD(P)-binding Rossmann-like Domain"/>
    <property type="match status" value="1"/>
</dbReference>
<dbReference type="GO" id="GO:0061503">
    <property type="term" value="F:tRNA threonylcarbamoyladenosine dehydratase"/>
    <property type="evidence" value="ECO:0007669"/>
    <property type="project" value="TreeGrafter"/>
</dbReference>
<evidence type="ECO:0000256" key="9">
    <source>
        <dbReference type="ARBA" id="ARBA00074884"/>
    </source>
</evidence>
<dbReference type="RefSeq" id="WP_095497954.1">
    <property type="nucleotide sequence ID" value="NZ_BSPO01000001.1"/>
</dbReference>
<evidence type="ECO:0000256" key="10">
    <source>
        <dbReference type="ARBA" id="ARBA00083375"/>
    </source>
</evidence>
<organism evidence="12 13">
    <name type="scientific">Paraferrimonas haliotis</name>
    <dbReference type="NCBI Taxonomy" id="2013866"/>
    <lineage>
        <taxon>Bacteria</taxon>
        <taxon>Pseudomonadati</taxon>
        <taxon>Pseudomonadota</taxon>
        <taxon>Gammaproteobacteria</taxon>
        <taxon>Alteromonadales</taxon>
        <taxon>Ferrimonadaceae</taxon>
        <taxon>Paraferrimonas</taxon>
    </lineage>
</organism>
<evidence type="ECO:0000256" key="7">
    <source>
        <dbReference type="ARBA" id="ARBA00022989"/>
    </source>
</evidence>
<comment type="similarity">
    <text evidence="2">Belongs to the HesA/MoeB/ThiF family.</text>
</comment>
<dbReference type="GO" id="GO:0061504">
    <property type="term" value="P:cyclic threonylcarbamoyladenosine biosynthetic process"/>
    <property type="evidence" value="ECO:0007669"/>
    <property type="project" value="TreeGrafter"/>
</dbReference>
<evidence type="ECO:0000256" key="8">
    <source>
        <dbReference type="ARBA" id="ARBA00023136"/>
    </source>
</evidence>
<dbReference type="PANTHER" id="PTHR43267">
    <property type="entry name" value="TRNA THREONYLCARBAMOYLADENOSINE DEHYDRATASE"/>
    <property type="match status" value="1"/>
</dbReference>
<keyword evidence="13" id="KW-1185">Reference proteome</keyword>
<dbReference type="Proteomes" id="UP001157439">
    <property type="component" value="Unassembled WGS sequence"/>
</dbReference>
<keyword evidence="8" id="KW-0472">Membrane</keyword>
<protein>
    <recommendedName>
        <fullName evidence="9">tRNA threonylcarbamoyladenosine dehydratase</fullName>
    </recommendedName>
    <alternativeName>
        <fullName evidence="10">t(6)A37 dehydratase</fullName>
    </alternativeName>
</protein>
<accession>A0AA37TSR0</accession>
<name>A0AA37TSR0_9GAMM</name>
<sequence length="265" mass="28730">MNESYRLRFGGIARLYGENALTKFHQSHVVVIGIGGVGTWVAEALARSGIKEITLVDLDDICVTNTNRQIHATAQTIGDSKVEVMAERIKQINPEAIVHQVEDFVSQDNLQTILSCRPDFVVDCIDSVKAKAALIAYCKRNKVKLISVGGAGGQLDPTLIQTADIAKSYQDPLMAKVRNLLRRDYHFSKNPKRKFGVECVFSSEQLTYPASNGEVSSAKPDASGSMRMDCSGGFGAVTMVTGTFGFVAASRVLKKLAQQASTSPQ</sequence>
<dbReference type="PANTHER" id="PTHR43267:SF1">
    <property type="entry name" value="TRNA THREONYLCARBAMOYLADENOSINE DEHYDRATASE"/>
    <property type="match status" value="1"/>
</dbReference>
<evidence type="ECO:0000256" key="4">
    <source>
        <dbReference type="ARBA" id="ARBA00022692"/>
    </source>
</evidence>